<comment type="similarity">
    <text evidence="14">Belongs to the RING-type zinc finger family. ATL subfamily.</text>
</comment>
<feature type="transmembrane region" description="Helical" evidence="16">
    <location>
        <begin position="276"/>
        <end position="299"/>
    </location>
</feature>
<evidence type="ECO:0000256" key="6">
    <source>
        <dbReference type="ARBA" id="ARBA00022692"/>
    </source>
</evidence>
<dbReference type="Gene3D" id="3.30.40.10">
    <property type="entry name" value="Zinc/RING finger domain, C3HC4 (zinc finger)"/>
    <property type="match status" value="1"/>
</dbReference>
<evidence type="ECO:0000256" key="8">
    <source>
        <dbReference type="ARBA" id="ARBA00022729"/>
    </source>
</evidence>
<keyword evidence="5" id="KW-0808">Transferase</keyword>
<dbReference type="PANTHER" id="PTHR46279:SF10">
    <property type="entry name" value="RING-TYPE E3 UBIQUITIN TRANSFERASE"/>
    <property type="match status" value="1"/>
</dbReference>
<dbReference type="GO" id="GO:0030247">
    <property type="term" value="F:polysaccharide binding"/>
    <property type="evidence" value="ECO:0007669"/>
    <property type="project" value="InterPro"/>
</dbReference>
<evidence type="ECO:0000256" key="13">
    <source>
        <dbReference type="ARBA" id="ARBA00023136"/>
    </source>
</evidence>
<dbReference type="GO" id="GO:0016020">
    <property type="term" value="C:membrane"/>
    <property type="evidence" value="ECO:0007669"/>
    <property type="project" value="UniProtKB-SubCell"/>
</dbReference>
<evidence type="ECO:0000256" key="9">
    <source>
        <dbReference type="ARBA" id="ARBA00022771"/>
    </source>
</evidence>
<reference evidence="18" key="1">
    <citation type="journal article" date="2021" name="Nat. Commun.">
        <title>Genomic analyses provide insights into spinach domestication and the genetic basis of agronomic traits.</title>
        <authorList>
            <person name="Cai X."/>
            <person name="Sun X."/>
            <person name="Xu C."/>
            <person name="Sun H."/>
            <person name="Wang X."/>
            <person name="Ge C."/>
            <person name="Zhang Z."/>
            <person name="Wang Q."/>
            <person name="Fei Z."/>
            <person name="Jiao C."/>
            <person name="Wang Q."/>
        </authorList>
    </citation>
    <scope>NUCLEOTIDE SEQUENCE [LARGE SCALE GENOMIC DNA]</scope>
    <source>
        <strain evidence="18">cv. Varoflay</strain>
    </source>
</reference>
<keyword evidence="8" id="KW-0732">Signal</keyword>
<dbReference type="EC" id="2.3.2.27" evidence="4"/>
<dbReference type="GO" id="GO:0008270">
    <property type="term" value="F:zinc ion binding"/>
    <property type="evidence" value="ECO:0007669"/>
    <property type="project" value="UniProtKB-KW"/>
</dbReference>
<evidence type="ECO:0000256" key="10">
    <source>
        <dbReference type="ARBA" id="ARBA00022786"/>
    </source>
</evidence>
<sequence>MANSQNQKHIPKIEFIFLKFTNMQTPNKQIFFLLFLPFLITTKCKENTQNNLSDLCLTQVCSFHEPVIRRVKFPFIIINDSLPSSCGYPGFDLLCNGDDKLQIHLPNSGVFSIKEIDYVKQELLLNDPGNCLPRRLLALNYSKVVVDSPFNPVFEQDYVFYNCSNEFFNSSDDQIRPIKCLSGENYGVFATPLEKIVKGNSSLCRKIGIIKGPFRPRSSEMDSFSNLEGDIGLTWAQPRECGECYRRSGKCGFKSNSNFEVGCFNLPRRDFTRGSILALTLSFAIPLLLVTFCITYICIKKKCSRRRTTLESHTLASTVTPQPRRVIHGLDQSIIESYPKVVLGESRRLPKPATGEKNCPICLGEYLAKDILRTIPNCGHCFHVDCVDEWLLLNASCPVCRNSPPNTPENNA</sequence>
<keyword evidence="7" id="KW-0479">Metal-binding</keyword>
<keyword evidence="12 16" id="KW-1133">Transmembrane helix</keyword>
<evidence type="ECO:0000256" key="14">
    <source>
        <dbReference type="ARBA" id="ARBA00024209"/>
    </source>
</evidence>
<dbReference type="InterPro" id="IPR025287">
    <property type="entry name" value="WAK_GUB"/>
</dbReference>
<dbReference type="GO" id="GO:0061630">
    <property type="term" value="F:ubiquitin protein ligase activity"/>
    <property type="evidence" value="ECO:0007669"/>
    <property type="project" value="UniProtKB-EC"/>
</dbReference>
<evidence type="ECO:0000256" key="1">
    <source>
        <dbReference type="ARBA" id="ARBA00000900"/>
    </source>
</evidence>
<dbReference type="GeneID" id="110779515"/>
<comment type="subcellular location">
    <subcellularLocation>
        <location evidence="2">Membrane</location>
        <topology evidence="2">Single-pass membrane protein</topology>
    </subcellularLocation>
</comment>
<evidence type="ECO:0000256" key="15">
    <source>
        <dbReference type="PROSITE-ProRule" id="PRU00175"/>
    </source>
</evidence>
<dbReference type="InterPro" id="IPR013083">
    <property type="entry name" value="Znf_RING/FYVE/PHD"/>
</dbReference>
<name>A0A9R0JM19_SPIOL</name>
<keyword evidence="10" id="KW-0833">Ubl conjugation pathway</keyword>
<evidence type="ECO:0000313" key="19">
    <source>
        <dbReference type="RefSeq" id="XP_021839710.1"/>
    </source>
</evidence>
<dbReference type="Pfam" id="PF13947">
    <property type="entry name" value="GUB_WAK_bind"/>
    <property type="match status" value="1"/>
</dbReference>
<gene>
    <name evidence="19" type="primary">LOC110779515</name>
</gene>
<dbReference type="Proteomes" id="UP000813463">
    <property type="component" value="Chromosome 3"/>
</dbReference>
<dbReference type="AlphaFoldDB" id="A0A9R0JM19"/>
<organism evidence="18 19">
    <name type="scientific">Spinacia oleracea</name>
    <name type="common">Spinach</name>
    <dbReference type="NCBI Taxonomy" id="3562"/>
    <lineage>
        <taxon>Eukaryota</taxon>
        <taxon>Viridiplantae</taxon>
        <taxon>Streptophyta</taxon>
        <taxon>Embryophyta</taxon>
        <taxon>Tracheophyta</taxon>
        <taxon>Spermatophyta</taxon>
        <taxon>Magnoliopsida</taxon>
        <taxon>eudicotyledons</taxon>
        <taxon>Gunneridae</taxon>
        <taxon>Pentapetalae</taxon>
        <taxon>Caryophyllales</taxon>
        <taxon>Chenopodiaceae</taxon>
        <taxon>Chenopodioideae</taxon>
        <taxon>Anserineae</taxon>
        <taxon>Spinacia</taxon>
    </lineage>
</organism>
<comment type="catalytic activity">
    <reaction evidence="1">
        <text>S-ubiquitinyl-[E2 ubiquitin-conjugating enzyme]-L-cysteine + [acceptor protein]-L-lysine = [E2 ubiquitin-conjugating enzyme]-L-cysteine + N(6)-ubiquitinyl-[acceptor protein]-L-lysine.</text>
        <dbReference type="EC" id="2.3.2.27"/>
    </reaction>
</comment>
<evidence type="ECO:0000313" key="18">
    <source>
        <dbReference type="Proteomes" id="UP000813463"/>
    </source>
</evidence>
<keyword evidence="18" id="KW-1185">Reference proteome</keyword>
<proteinExistence type="inferred from homology"/>
<evidence type="ECO:0000256" key="4">
    <source>
        <dbReference type="ARBA" id="ARBA00012483"/>
    </source>
</evidence>
<protein>
    <recommendedName>
        <fullName evidence="4">RING-type E3 ubiquitin transferase</fullName>
        <ecNumber evidence="4">2.3.2.27</ecNumber>
    </recommendedName>
</protein>
<keyword evidence="6 16" id="KW-0812">Transmembrane</keyword>
<evidence type="ECO:0000259" key="17">
    <source>
        <dbReference type="PROSITE" id="PS50089"/>
    </source>
</evidence>
<keyword evidence="11" id="KW-0862">Zinc</keyword>
<dbReference type="CDD" id="cd16461">
    <property type="entry name" value="RING-H2_EL5-like"/>
    <property type="match status" value="1"/>
</dbReference>
<evidence type="ECO:0000256" key="5">
    <source>
        <dbReference type="ARBA" id="ARBA00022679"/>
    </source>
</evidence>
<evidence type="ECO:0000256" key="2">
    <source>
        <dbReference type="ARBA" id="ARBA00004167"/>
    </source>
</evidence>
<dbReference type="InterPro" id="IPR046948">
    <property type="entry name" value="ATL20-22-like"/>
</dbReference>
<accession>A0A9R0JM19</accession>
<comment type="pathway">
    <text evidence="3">Protein modification; protein ubiquitination.</text>
</comment>
<dbReference type="SUPFAM" id="SSF57850">
    <property type="entry name" value="RING/U-box"/>
    <property type="match status" value="1"/>
</dbReference>
<evidence type="ECO:0000256" key="7">
    <source>
        <dbReference type="ARBA" id="ARBA00022723"/>
    </source>
</evidence>
<dbReference type="KEGG" id="soe:110779515"/>
<evidence type="ECO:0000256" key="11">
    <source>
        <dbReference type="ARBA" id="ARBA00022833"/>
    </source>
</evidence>
<dbReference type="OrthoDB" id="8062037at2759"/>
<dbReference type="RefSeq" id="XP_021839710.1">
    <property type="nucleotide sequence ID" value="XM_021984018.2"/>
</dbReference>
<dbReference type="PROSITE" id="PS50089">
    <property type="entry name" value="ZF_RING_2"/>
    <property type="match status" value="1"/>
</dbReference>
<reference evidence="19" key="2">
    <citation type="submission" date="2025-08" db="UniProtKB">
        <authorList>
            <consortium name="RefSeq"/>
        </authorList>
    </citation>
    <scope>IDENTIFICATION</scope>
    <source>
        <tissue evidence="19">Leaf</tissue>
    </source>
</reference>
<evidence type="ECO:0000256" key="3">
    <source>
        <dbReference type="ARBA" id="ARBA00004906"/>
    </source>
</evidence>
<evidence type="ECO:0000256" key="16">
    <source>
        <dbReference type="SAM" id="Phobius"/>
    </source>
</evidence>
<dbReference type="PANTHER" id="PTHR46279">
    <property type="entry name" value="RING/U-BOX SUPERFAMILY PROTEIN"/>
    <property type="match status" value="1"/>
</dbReference>
<keyword evidence="9 15" id="KW-0863">Zinc-finger</keyword>
<evidence type="ECO:0000256" key="12">
    <source>
        <dbReference type="ARBA" id="ARBA00022989"/>
    </source>
</evidence>
<dbReference type="Pfam" id="PF13639">
    <property type="entry name" value="zf-RING_2"/>
    <property type="match status" value="1"/>
</dbReference>
<dbReference type="SMART" id="SM00184">
    <property type="entry name" value="RING"/>
    <property type="match status" value="1"/>
</dbReference>
<keyword evidence="13 16" id="KW-0472">Membrane</keyword>
<dbReference type="InterPro" id="IPR001841">
    <property type="entry name" value="Znf_RING"/>
</dbReference>
<feature type="domain" description="RING-type" evidence="17">
    <location>
        <begin position="359"/>
        <end position="401"/>
    </location>
</feature>